<evidence type="ECO:0000256" key="1">
    <source>
        <dbReference type="SAM" id="MobiDB-lite"/>
    </source>
</evidence>
<evidence type="ECO:0000313" key="5">
    <source>
        <dbReference type="Proteomes" id="UP000634780"/>
    </source>
</evidence>
<name>A0ABS0X9H7_9ACTN</name>
<dbReference type="RefSeq" id="WP_190115316.1">
    <property type="nucleotide sequence ID" value="NZ_BMVR01000003.1"/>
</dbReference>
<evidence type="ECO:0000256" key="2">
    <source>
        <dbReference type="SAM" id="SignalP"/>
    </source>
</evidence>
<evidence type="ECO:0000259" key="3">
    <source>
        <dbReference type="Pfam" id="PF03068"/>
    </source>
</evidence>
<feature type="chain" id="PRO_5046740384" description="Protein-arginine deiminase C-terminal domain-containing protein" evidence="2">
    <location>
        <begin position="46"/>
        <end position="647"/>
    </location>
</feature>
<dbReference type="Pfam" id="PF03068">
    <property type="entry name" value="PAD"/>
    <property type="match status" value="1"/>
</dbReference>
<dbReference type="EMBL" id="JAEKOZ010000014">
    <property type="protein sequence ID" value="MBJ3809861.1"/>
    <property type="molecule type" value="Genomic_DNA"/>
</dbReference>
<comment type="caution">
    <text evidence="4">The sequence shown here is derived from an EMBL/GenBank/DDBJ whole genome shotgun (WGS) entry which is preliminary data.</text>
</comment>
<feature type="region of interest" description="Disordered" evidence="1">
    <location>
        <begin position="46"/>
        <end position="86"/>
    </location>
</feature>
<dbReference type="InterPro" id="IPR004303">
    <property type="entry name" value="PAD"/>
</dbReference>
<dbReference type="Gene3D" id="3.75.10.10">
    <property type="entry name" value="L-arginine/glycine Amidinotransferase, Chain A"/>
    <property type="match status" value="1"/>
</dbReference>
<feature type="region of interest" description="Disordered" evidence="1">
    <location>
        <begin position="1"/>
        <end position="30"/>
    </location>
</feature>
<dbReference type="PANTHER" id="PTHR10837">
    <property type="entry name" value="PEPTIDYLARGININE DEIMINASE"/>
    <property type="match status" value="1"/>
</dbReference>
<feature type="signal peptide" evidence="2">
    <location>
        <begin position="1"/>
        <end position="45"/>
    </location>
</feature>
<feature type="compositionally biased region" description="Basic and acidic residues" evidence="1">
    <location>
        <begin position="54"/>
        <end position="70"/>
    </location>
</feature>
<dbReference type="Proteomes" id="UP000634780">
    <property type="component" value="Unassembled WGS sequence"/>
</dbReference>
<gene>
    <name evidence="4" type="ORF">JGB26_22530</name>
</gene>
<organism evidence="4 5">
    <name type="scientific">Streptomyces flavofungini</name>
    <dbReference type="NCBI Taxonomy" id="68200"/>
    <lineage>
        <taxon>Bacteria</taxon>
        <taxon>Bacillati</taxon>
        <taxon>Actinomycetota</taxon>
        <taxon>Actinomycetes</taxon>
        <taxon>Kitasatosporales</taxon>
        <taxon>Streptomycetaceae</taxon>
        <taxon>Streptomyces</taxon>
    </lineage>
</organism>
<dbReference type="SUPFAM" id="SSF110083">
    <property type="entry name" value="Peptidylarginine deiminase Pad4, middle domain"/>
    <property type="match status" value="1"/>
</dbReference>
<protein>
    <recommendedName>
        <fullName evidence="3">Protein-arginine deiminase C-terminal domain-containing protein</fullName>
    </recommendedName>
</protein>
<dbReference type="Gene3D" id="2.60.40.1700">
    <property type="entry name" value="Protein-arginine deiminase, central domain"/>
    <property type="match status" value="1"/>
</dbReference>
<proteinExistence type="predicted"/>
<dbReference type="InterPro" id="IPR036556">
    <property type="entry name" value="PAD_central_sf"/>
</dbReference>
<evidence type="ECO:0000313" key="4">
    <source>
        <dbReference type="EMBL" id="MBJ3809861.1"/>
    </source>
</evidence>
<accession>A0ABS0X9H7</accession>
<dbReference type="SUPFAM" id="SSF55909">
    <property type="entry name" value="Pentein"/>
    <property type="match status" value="1"/>
</dbReference>
<feature type="compositionally biased region" description="Low complexity" evidence="1">
    <location>
        <begin position="1"/>
        <end position="22"/>
    </location>
</feature>
<reference evidence="4 5" key="1">
    <citation type="submission" date="2020-12" db="EMBL/GenBank/DDBJ databases">
        <title>Streptomyces typhae sp. nov., a novel endophytic actinomycete isolated from the root of cattail pollen (Typha angustifolia L.).</title>
        <authorList>
            <person name="Peng C."/>
            <person name="Liu C."/>
        </authorList>
    </citation>
    <scope>NUCLEOTIDE SEQUENCE [LARGE SCALE GENOMIC DNA]</scope>
    <source>
        <strain evidence="4 5">JCM 4753</strain>
    </source>
</reference>
<keyword evidence="5" id="KW-1185">Reference proteome</keyword>
<sequence length="647" mass="69713">MPKTSSMPQRSSAPQASSVPQATRSRTQATTTAVAVALLAATALAGPPAAAADRPPRADLRADVNQDGRVDVTGGSDEAGEDTWQPGRGAVFLANVDDDSRRCRTRPGDLDRIDPAVDTRLAACNDAADEQVNGVRDRADLAPLRIPPTAVGADATGHVDVPAAQRPYVRLFVRRDGHLRVLRGPLTAAELRAGVEMALEGRDIVRDPRRWNGQVDVTLSVRGQGRESADRVRLKVAPVLFQNDLQRAESVFAAKPGPGSGAIPGSGGIGNGYRPREWQPFASSLRRAARAAGLADRDVTFTAGTRQWWRDIWRQDMVEPTVASVPAPGGRVHTMRVLLRSPMKWLAPTGGKTTLSRSGRLLFRDFRGPDVGVVQQFTPGREPDGLDLQNATGNFESLPPSPGYPQGRVLYGTDPLRQPDASYVRMIEAQAQQPSLTIDTSWLLVGHVDETVHVVRADNARGWTLAVADPRQALDLLRRTQRGGEGGQRMFAATTMPDKPTVDGLLADDEFLADNAKAAGHIDGQIRVLLKQTGLTQRDLVRLPVLYTMSTVHPDIPEGAVALSPSIANGLSLTGRDYAAPDPHGPRLQGRDLFRAAAERALATGGVRVHWVENFAWAHLAGGEVHCATNALRDTSGAARWWTRRTT</sequence>
<keyword evidence="2" id="KW-0732">Signal</keyword>
<feature type="domain" description="Protein-arginine deiminase C-terminal" evidence="3">
    <location>
        <begin position="228"/>
        <end position="642"/>
    </location>
</feature>
<dbReference type="PANTHER" id="PTHR10837:SF8">
    <property type="entry name" value="PROTEIN-ARGININE DEIMINASE"/>
    <property type="match status" value="1"/>
</dbReference>
<dbReference type="InterPro" id="IPR013530">
    <property type="entry name" value="PAD_C"/>
</dbReference>